<dbReference type="InterPro" id="IPR005135">
    <property type="entry name" value="Endo/exonuclease/phosphatase"/>
</dbReference>
<dbReference type="PANTHER" id="PTHR12121:SF34">
    <property type="entry name" value="PROTEIN ANGEL"/>
    <property type="match status" value="1"/>
</dbReference>
<sequence>MEDKDVNCEVVNDQSYNDEVLQGDSKVRSDLDSSVLCKPLQVSASHHSLTPSYDYYRRWETVGLTSNGLFGNSIEFKIMSYNVRSQSLLEKYPWFYKKCPSQSLLWENRVRLLFNDIINQLPDILCLQEIEEKQVGMFNLKLNELGYQGVYKKKSSDAMSDGCATYIKQSTFKFGDVTFVEFSQPKVTILDRHNIGIITKLIPKRMPAKTLVVANTHLLYNESKGIIRLAQMKVFLAEIDRVSYVFNGRDSGYLPIILTGDFNSKPDSPVVELLQVGQVSSVEEKQWNNEEWQKIGITDNCQHLSVFVNRSYGLSTDFRELCIYNSEYSSSCEQGSKSFTSEMLHEAVYYDLFHSNIVSNTLHFRTIYETNRGKQNRFFEASVYHDTWYLIDYIFYTACSGLRPIERFSLLDSCDRKNVGTLPSDYYGSDHISLVVVFELTSKRPF</sequence>
<organism evidence="2">
    <name type="scientific">Spodoptera frugiperda</name>
    <name type="common">Fall armyworm</name>
    <dbReference type="NCBI Taxonomy" id="7108"/>
    <lineage>
        <taxon>Eukaryota</taxon>
        <taxon>Metazoa</taxon>
        <taxon>Ecdysozoa</taxon>
        <taxon>Arthropoda</taxon>
        <taxon>Hexapoda</taxon>
        <taxon>Insecta</taxon>
        <taxon>Pterygota</taxon>
        <taxon>Neoptera</taxon>
        <taxon>Endopterygota</taxon>
        <taxon>Lepidoptera</taxon>
        <taxon>Glossata</taxon>
        <taxon>Ditrysia</taxon>
        <taxon>Noctuoidea</taxon>
        <taxon>Noctuidae</taxon>
        <taxon>Amphipyrinae</taxon>
        <taxon>Spodoptera</taxon>
    </lineage>
</organism>
<evidence type="ECO:0000259" key="1">
    <source>
        <dbReference type="Pfam" id="PF03372"/>
    </source>
</evidence>
<dbReference type="SUPFAM" id="SSF56219">
    <property type="entry name" value="DNase I-like"/>
    <property type="match status" value="1"/>
</dbReference>
<dbReference type="InterPro" id="IPR050410">
    <property type="entry name" value="CCR4/nocturin_mRNA_transcr"/>
</dbReference>
<protein>
    <submittedName>
        <fullName evidence="2">SFRICE_003570</fullName>
    </submittedName>
</protein>
<gene>
    <name evidence="2" type="ORF">SFRICE_003570</name>
</gene>
<accession>A0A2H1WMX3</accession>
<name>A0A2H1WMX3_SPOFR</name>
<evidence type="ECO:0000313" key="2">
    <source>
        <dbReference type="EMBL" id="SOQ54282.1"/>
    </source>
</evidence>
<dbReference type="Pfam" id="PF03372">
    <property type="entry name" value="Exo_endo_phos"/>
    <property type="match status" value="1"/>
</dbReference>
<feature type="domain" description="Endonuclease/exonuclease/phosphatase" evidence="1">
    <location>
        <begin position="79"/>
        <end position="431"/>
    </location>
</feature>
<dbReference type="PANTHER" id="PTHR12121">
    <property type="entry name" value="CARBON CATABOLITE REPRESSOR PROTEIN 4"/>
    <property type="match status" value="1"/>
</dbReference>
<dbReference type="AlphaFoldDB" id="A0A2H1WMX3"/>
<reference evidence="2" key="1">
    <citation type="submission" date="2016-07" db="EMBL/GenBank/DDBJ databases">
        <authorList>
            <person name="Bretaudeau A."/>
        </authorList>
    </citation>
    <scope>NUCLEOTIDE SEQUENCE</scope>
    <source>
        <strain evidence="2">Rice</strain>
        <tissue evidence="2">Whole body</tissue>
    </source>
</reference>
<dbReference type="InterPro" id="IPR036691">
    <property type="entry name" value="Endo/exonu/phosph_ase_sf"/>
</dbReference>
<dbReference type="EMBL" id="ODYU01009682">
    <property type="protein sequence ID" value="SOQ54282.1"/>
    <property type="molecule type" value="Genomic_DNA"/>
</dbReference>
<dbReference type="GO" id="GO:0000175">
    <property type="term" value="F:3'-5'-RNA exonuclease activity"/>
    <property type="evidence" value="ECO:0007669"/>
    <property type="project" value="TreeGrafter"/>
</dbReference>
<dbReference type="Gene3D" id="3.60.10.10">
    <property type="entry name" value="Endonuclease/exonuclease/phosphatase"/>
    <property type="match status" value="1"/>
</dbReference>
<proteinExistence type="predicted"/>